<dbReference type="GO" id="GO:0016987">
    <property type="term" value="F:sigma factor activity"/>
    <property type="evidence" value="ECO:0007669"/>
    <property type="project" value="UniProtKB-KW"/>
</dbReference>
<sequence length="204" mass="24219">MTTLCNSVIFKMHRSKLANTKTDKESDFEIVKRIVNYKEKNLYAIIYDRYADLIYHRCYSFCDTDAEAKDLTQDIFIKAYLKLHTFTENVSFKSWLYTLAYRFCVNYINRNKAKRIEKLSENIDNINELKIEISDENLYSMRVSGLEKALNLITPEDRMILLLKYRDDVAIKELAENLKIGESAVKMRLKRAKYRLVDMYKSNL</sequence>
<keyword evidence="3" id="KW-0731">Sigma factor</keyword>
<proteinExistence type="inferred from homology"/>
<dbReference type="InterPro" id="IPR013249">
    <property type="entry name" value="RNA_pol_sigma70_r4_t2"/>
</dbReference>
<dbReference type="InterPro" id="IPR007627">
    <property type="entry name" value="RNA_pol_sigma70_r2"/>
</dbReference>
<evidence type="ECO:0000313" key="8">
    <source>
        <dbReference type="EMBL" id="RNL77922.1"/>
    </source>
</evidence>
<feature type="domain" description="RNA polymerase sigma-70 region 2" evidence="6">
    <location>
        <begin position="46"/>
        <end position="112"/>
    </location>
</feature>
<dbReference type="InterPro" id="IPR013325">
    <property type="entry name" value="RNA_pol_sigma_r2"/>
</dbReference>
<dbReference type="Gene3D" id="1.10.10.10">
    <property type="entry name" value="Winged helix-like DNA-binding domain superfamily/Winged helix DNA-binding domain"/>
    <property type="match status" value="1"/>
</dbReference>
<dbReference type="PANTHER" id="PTHR43133:SF60">
    <property type="entry name" value="RNA POLYMERASE SIGMA FACTOR SIGV"/>
    <property type="match status" value="1"/>
</dbReference>
<dbReference type="AlphaFoldDB" id="A0A3N0DQL9"/>
<evidence type="ECO:0000313" key="9">
    <source>
        <dbReference type="Proteomes" id="UP000267469"/>
    </source>
</evidence>
<dbReference type="InterPro" id="IPR013324">
    <property type="entry name" value="RNA_pol_sigma_r3/r4-like"/>
</dbReference>
<name>A0A3N0DQL9_SINP1</name>
<feature type="coiled-coil region" evidence="5">
    <location>
        <begin position="109"/>
        <end position="136"/>
    </location>
</feature>
<protein>
    <submittedName>
        <fullName evidence="8">Sigma-70 family RNA polymerase sigma factor</fullName>
    </submittedName>
</protein>
<gene>
    <name evidence="8" type="ORF">ED312_20380</name>
</gene>
<evidence type="ECO:0000256" key="4">
    <source>
        <dbReference type="ARBA" id="ARBA00023163"/>
    </source>
</evidence>
<keyword evidence="2" id="KW-0805">Transcription regulation</keyword>
<keyword evidence="5" id="KW-0175">Coiled coil</keyword>
<dbReference type="InterPro" id="IPR036388">
    <property type="entry name" value="WH-like_DNA-bd_sf"/>
</dbReference>
<evidence type="ECO:0000256" key="2">
    <source>
        <dbReference type="ARBA" id="ARBA00023015"/>
    </source>
</evidence>
<dbReference type="InterPro" id="IPR039425">
    <property type="entry name" value="RNA_pol_sigma-70-like"/>
</dbReference>
<dbReference type="InterPro" id="IPR014284">
    <property type="entry name" value="RNA_pol_sigma-70_dom"/>
</dbReference>
<dbReference type="Pfam" id="PF08281">
    <property type="entry name" value="Sigma70_r4_2"/>
    <property type="match status" value="1"/>
</dbReference>
<dbReference type="Pfam" id="PF04542">
    <property type="entry name" value="Sigma70_r2"/>
    <property type="match status" value="1"/>
</dbReference>
<evidence type="ECO:0000256" key="5">
    <source>
        <dbReference type="SAM" id="Coils"/>
    </source>
</evidence>
<evidence type="ECO:0000259" key="6">
    <source>
        <dbReference type="Pfam" id="PF04542"/>
    </source>
</evidence>
<evidence type="ECO:0000259" key="7">
    <source>
        <dbReference type="Pfam" id="PF08281"/>
    </source>
</evidence>
<dbReference type="OrthoDB" id="1027298at2"/>
<comment type="caution">
    <text evidence="8">The sequence shown here is derived from an EMBL/GenBank/DDBJ whole genome shotgun (WGS) entry which is preliminary data.</text>
</comment>
<keyword evidence="9" id="KW-1185">Reference proteome</keyword>
<dbReference type="SUPFAM" id="SSF88659">
    <property type="entry name" value="Sigma3 and sigma4 domains of RNA polymerase sigma factors"/>
    <property type="match status" value="1"/>
</dbReference>
<dbReference type="SUPFAM" id="SSF88946">
    <property type="entry name" value="Sigma2 domain of RNA polymerase sigma factors"/>
    <property type="match status" value="1"/>
</dbReference>
<dbReference type="EMBL" id="RJTM01000155">
    <property type="protein sequence ID" value="RNL77922.1"/>
    <property type="molecule type" value="Genomic_DNA"/>
</dbReference>
<comment type="similarity">
    <text evidence="1">Belongs to the sigma-70 factor family. ECF subfamily.</text>
</comment>
<evidence type="ECO:0000256" key="1">
    <source>
        <dbReference type="ARBA" id="ARBA00010641"/>
    </source>
</evidence>
<evidence type="ECO:0000256" key="3">
    <source>
        <dbReference type="ARBA" id="ARBA00023082"/>
    </source>
</evidence>
<dbReference type="PANTHER" id="PTHR43133">
    <property type="entry name" value="RNA POLYMERASE ECF-TYPE SIGMA FACTO"/>
    <property type="match status" value="1"/>
</dbReference>
<feature type="domain" description="RNA polymerase sigma factor 70 region 4 type 2" evidence="7">
    <location>
        <begin position="146"/>
        <end position="196"/>
    </location>
</feature>
<dbReference type="NCBIfam" id="TIGR02937">
    <property type="entry name" value="sigma70-ECF"/>
    <property type="match status" value="1"/>
</dbReference>
<accession>A0A3N0DQL9</accession>
<dbReference type="Gene3D" id="1.10.1740.10">
    <property type="match status" value="1"/>
</dbReference>
<dbReference type="GO" id="GO:0006352">
    <property type="term" value="P:DNA-templated transcription initiation"/>
    <property type="evidence" value="ECO:0007669"/>
    <property type="project" value="InterPro"/>
</dbReference>
<dbReference type="GO" id="GO:0003677">
    <property type="term" value="F:DNA binding"/>
    <property type="evidence" value="ECO:0007669"/>
    <property type="project" value="InterPro"/>
</dbReference>
<reference evidence="8 9" key="1">
    <citation type="submission" date="2018-10" db="EMBL/GenBank/DDBJ databases">
        <title>Sinomicrobium pectinilyticum sp. nov., a pectinase-producing bacterium isolated from alkaline and saline soil, and emended description of the genus Sinomicrobium.</title>
        <authorList>
            <person name="Cheng B."/>
            <person name="Li C."/>
            <person name="Lai Q."/>
            <person name="Du M."/>
            <person name="Shao Z."/>
            <person name="Xu P."/>
            <person name="Yang C."/>
        </authorList>
    </citation>
    <scope>NUCLEOTIDE SEQUENCE [LARGE SCALE GENOMIC DNA]</scope>
    <source>
        <strain evidence="8 9">5DNS001</strain>
    </source>
</reference>
<organism evidence="8 9">
    <name type="scientific">Sinomicrobium pectinilyticum</name>
    <dbReference type="NCBI Taxonomy" id="1084421"/>
    <lineage>
        <taxon>Bacteria</taxon>
        <taxon>Pseudomonadati</taxon>
        <taxon>Bacteroidota</taxon>
        <taxon>Flavobacteriia</taxon>
        <taxon>Flavobacteriales</taxon>
        <taxon>Flavobacteriaceae</taxon>
        <taxon>Sinomicrobium</taxon>
    </lineage>
</organism>
<keyword evidence="4" id="KW-0804">Transcription</keyword>
<dbReference type="Proteomes" id="UP000267469">
    <property type="component" value="Unassembled WGS sequence"/>
</dbReference>